<dbReference type="Proteomes" id="UP000219331">
    <property type="component" value="Unassembled WGS sequence"/>
</dbReference>
<dbReference type="STRING" id="538381.GCA_001696535_04355"/>
<reference evidence="2 3" key="1">
    <citation type="submission" date="2017-08" db="EMBL/GenBank/DDBJ databases">
        <authorList>
            <person name="de Groot N.N."/>
        </authorList>
    </citation>
    <scope>NUCLEOTIDE SEQUENCE [LARGE SCALE GENOMIC DNA]</scope>
    <source>
        <strain evidence="2 3">USBA 352</strain>
    </source>
</reference>
<dbReference type="InterPro" id="IPR014567">
    <property type="entry name" value="UCP031900"/>
</dbReference>
<sequence>MAADGAARPADTMTRLPGLRPSARRGLALAVSLLAAMILMAPAPARALMDVPPQDVTIRSKQIDAFRIGRADEPRFGALTFLGGLELLSGNRHMGGLSGLVVSPDGSEMIAIADNGLWLTATIEAEPGGRPLAIRDARLGAIVGPDGRPLMDRDRGDAEALTLRRNPNGTGELYVATERYHAIYAFPYPLADLRARGRELDLPVSMTSNLRHNKGMEAVAFANSGPLAGTLIVVSERGKTFNSDLPGYLLGGPTPGTFTVLRQDSYDATDATFLDTGDMVLLERRFTLRHGIGMRVRLLPAAELKPGAMVVGRVLLEAGYSEQIDNMEGVAVHRNAAGETILTIISDDNRSILQRTLLLRFRIDG</sequence>
<evidence type="ECO:0000259" key="1">
    <source>
        <dbReference type="Pfam" id="PF13449"/>
    </source>
</evidence>
<dbReference type="InterPro" id="IPR027372">
    <property type="entry name" value="Phytase-like_dom"/>
</dbReference>
<dbReference type="Pfam" id="PF13449">
    <property type="entry name" value="Phytase-like"/>
    <property type="match status" value="1"/>
</dbReference>
<dbReference type="PIRSF" id="PIRSF031900">
    <property type="entry name" value="UCP031900"/>
    <property type="match status" value="1"/>
</dbReference>
<proteinExistence type="predicted"/>
<dbReference type="EMBL" id="OBML01000003">
    <property type="protein sequence ID" value="SOC00227.1"/>
    <property type="molecule type" value="Genomic_DNA"/>
</dbReference>
<accession>A0A285S0K1</accession>
<evidence type="ECO:0000313" key="3">
    <source>
        <dbReference type="Proteomes" id="UP000219331"/>
    </source>
</evidence>
<feature type="domain" description="Phytase-like" evidence="1">
    <location>
        <begin position="93"/>
        <end position="349"/>
    </location>
</feature>
<gene>
    <name evidence="2" type="ORF">SAMN05421512_103244</name>
</gene>
<dbReference type="AlphaFoldDB" id="A0A285S0K1"/>
<protein>
    <recommendedName>
        <fullName evidence="1">Phytase-like domain-containing protein</fullName>
    </recommendedName>
</protein>
<organism evidence="2 3">
    <name type="scientific">Stappia indica</name>
    <dbReference type="NCBI Taxonomy" id="538381"/>
    <lineage>
        <taxon>Bacteria</taxon>
        <taxon>Pseudomonadati</taxon>
        <taxon>Pseudomonadota</taxon>
        <taxon>Alphaproteobacteria</taxon>
        <taxon>Hyphomicrobiales</taxon>
        <taxon>Stappiaceae</taxon>
        <taxon>Stappia</taxon>
    </lineage>
</organism>
<keyword evidence="3" id="KW-1185">Reference proteome</keyword>
<evidence type="ECO:0000313" key="2">
    <source>
        <dbReference type="EMBL" id="SOC00227.1"/>
    </source>
</evidence>
<name>A0A285S0K1_9HYPH</name>